<feature type="compositionally biased region" description="Basic and acidic residues" evidence="12">
    <location>
        <begin position="940"/>
        <end position="962"/>
    </location>
</feature>
<keyword evidence="2" id="KW-1003">Cell membrane</keyword>
<keyword evidence="5" id="KW-0677">Repeat</keyword>
<dbReference type="InterPro" id="IPR015919">
    <property type="entry name" value="Cadherin-like_sf"/>
</dbReference>
<evidence type="ECO:0000256" key="8">
    <source>
        <dbReference type="ARBA" id="ARBA00022989"/>
    </source>
</evidence>
<dbReference type="PANTHER" id="PTHR24028:SF146">
    <property type="entry name" value="CADHERIN 96CB, ISOFORM D-RELATED"/>
    <property type="match status" value="1"/>
</dbReference>
<dbReference type="SUPFAM" id="SSF49313">
    <property type="entry name" value="Cadherin-like"/>
    <property type="match status" value="6"/>
</dbReference>
<keyword evidence="8 13" id="KW-1133">Transmembrane helix</keyword>
<evidence type="ECO:0000259" key="14">
    <source>
        <dbReference type="PROSITE" id="PS50268"/>
    </source>
</evidence>
<evidence type="ECO:0000313" key="17">
    <source>
        <dbReference type="Proteomes" id="UP000014760"/>
    </source>
</evidence>
<dbReference type="GO" id="GO:0005509">
    <property type="term" value="F:calcium ion binding"/>
    <property type="evidence" value="ECO:0007669"/>
    <property type="project" value="UniProtKB-UniRule"/>
</dbReference>
<gene>
    <name evidence="15" type="ORF">CAPTEDRAFT_225721</name>
</gene>
<keyword evidence="3 13" id="KW-0812">Transmembrane</keyword>
<keyword evidence="17" id="KW-1185">Reference proteome</keyword>
<evidence type="ECO:0000256" key="4">
    <source>
        <dbReference type="ARBA" id="ARBA00022729"/>
    </source>
</evidence>
<evidence type="ECO:0000256" key="5">
    <source>
        <dbReference type="ARBA" id="ARBA00022737"/>
    </source>
</evidence>
<feature type="domain" description="Cadherin" evidence="14">
    <location>
        <begin position="283"/>
        <end position="385"/>
    </location>
</feature>
<dbReference type="EnsemblMetazoa" id="CapteT225721">
    <property type="protein sequence ID" value="CapteP225721"/>
    <property type="gene ID" value="CapteG225721"/>
</dbReference>
<dbReference type="FunFam" id="2.60.40.60:FF:000007">
    <property type="entry name" value="Protocadherin alpha 2"/>
    <property type="match status" value="1"/>
</dbReference>
<dbReference type="GO" id="GO:0007156">
    <property type="term" value="P:homophilic cell adhesion via plasma membrane adhesion molecules"/>
    <property type="evidence" value="ECO:0007669"/>
    <property type="project" value="InterPro"/>
</dbReference>
<dbReference type="FunFam" id="2.60.40.60:FF:000092">
    <property type="entry name" value="Protocadherin 8"/>
    <property type="match status" value="1"/>
</dbReference>
<dbReference type="PROSITE" id="PS00232">
    <property type="entry name" value="CADHERIN_1"/>
    <property type="match status" value="3"/>
</dbReference>
<dbReference type="FunFam" id="2.60.40.60:FF:000020">
    <property type="entry name" value="Dachsous cadherin-related 1b"/>
    <property type="match status" value="3"/>
</dbReference>
<evidence type="ECO:0000256" key="13">
    <source>
        <dbReference type="SAM" id="Phobius"/>
    </source>
</evidence>
<accession>R7UYB5</accession>
<feature type="domain" description="Cadherin" evidence="14">
    <location>
        <begin position="598"/>
        <end position="708"/>
    </location>
</feature>
<evidence type="ECO:0000313" key="16">
    <source>
        <dbReference type="EnsemblMetazoa" id="CapteP225721"/>
    </source>
</evidence>
<proteinExistence type="predicted"/>
<evidence type="ECO:0000313" key="15">
    <source>
        <dbReference type="EMBL" id="ELU08937.1"/>
    </source>
</evidence>
<name>R7UYB5_CAPTE</name>
<dbReference type="PRINTS" id="PR00205">
    <property type="entry name" value="CADHERIN"/>
</dbReference>
<dbReference type="GO" id="GO:0005886">
    <property type="term" value="C:plasma membrane"/>
    <property type="evidence" value="ECO:0007669"/>
    <property type="project" value="UniProtKB-SubCell"/>
</dbReference>
<evidence type="ECO:0000256" key="3">
    <source>
        <dbReference type="ARBA" id="ARBA00022692"/>
    </source>
</evidence>
<feature type="domain" description="Cadherin" evidence="14">
    <location>
        <begin position="494"/>
        <end position="597"/>
    </location>
</feature>
<dbReference type="OMA" id="HENAIPG"/>
<dbReference type="InterPro" id="IPR020894">
    <property type="entry name" value="Cadherin_CS"/>
</dbReference>
<dbReference type="InterPro" id="IPR050174">
    <property type="entry name" value="Protocadherin/Cadherin-CA"/>
</dbReference>
<evidence type="ECO:0000256" key="10">
    <source>
        <dbReference type="ARBA" id="ARBA00023180"/>
    </source>
</evidence>
<keyword evidence="6 11" id="KW-0106">Calcium</keyword>
<dbReference type="EMBL" id="KB298688">
    <property type="protein sequence ID" value="ELU08937.1"/>
    <property type="molecule type" value="Genomic_DNA"/>
</dbReference>
<dbReference type="GO" id="GO:0007163">
    <property type="term" value="P:establishment or maintenance of cell polarity"/>
    <property type="evidence" value="ECO:0007669"/>
    <property type="project" value="UniProtKB-ARBA"/>
</dbReference>
<reference evidence="15 17" key="2">
    <citation type="journal article" date="2013" name="Nature">
        <title>Insights into bilaterian evolution from three spiralian genomes.</title>
        <authorList>
            <person name="Simakov O."/>
            <person name="Marletaz F."/>
            <person name="Cho S.J."/>
            <person name="Edsinger-Gonzales E."/>
            <person name="Havlak P."/>
            <person name="Hellsten U."/>
            <person name="Kuo D.H."/>
            <person name="Larsson T."/>
            <person name="Lv J."/>
            <person name="Arendt D."/>
            <person name="Savage R."/>
            <person name="Osoegawa K."/>
            <person name="de Jong P."/>
            <person name="Grimwood J."/>
            <person name="Chapman J.A."/>
            <person name="Shapiro H."/>
            <person name="Aerts A."/>
            <person name="Otillar R.P."/>
            <person name="Terry A.Y."/>
            <person name="Boore J.L."/>
            <person name="Grigoriev I.V."/>
            <person name="Lindberg D.R."/>
            <person name="Seaver E.C."/>
            <person name="Weisblat D.A."/>
            <person name="Putnam N.H."/>
            <person name="Rokhsar D.S."/>
        </authorList>
    </citation>
    <scope>NUCLEOTIDE SEQUENCE</scope>
    <source>
        <strain evidence="15 17">I ESC-2004</strain>
    </source>
</reference>
<evidence type="ECO:0000256" key="1">
    <source>
        <dbReference type="ARBA" id="ARBA00004251"/>
    </source>
</evidence>
<dbReference type="Gene3D" id="2.60.40.60">
    <property type="entry name" value="Cadherins"/>
    <property type="match status" value="7"/>
</dbReference>
<feature type="domain" description="Cadherin" evidence="14">
    <location>
        <begin position="58"/>
        <end position="175"/>
    </location>
</feature>
<feature type="region of interest" description="Disordered" evidence="12">
    <location>
        <begin position="938"/>
        <end position="962"/>
    </location>
</feature>
<comment type="subcellular location">
    <subcellularLocation>
        <location evidence="1">Cell membrane</location>
        <topology evidence="1">Single-pass type I membrane protein</topology>
    </subcellularLocation>
</comment>
<dbReference type="PANTHER" id="PTHR24028">
    <property type="entry name" value="CADHERIN-87A"/>
    <property type="match status" value="1"/>
</dbReference>
<dbReference type="PROSITE" id="PS50268">
    <property type="entry name" value="CADHERIN_2"/>
    <property type="match status" value="7"/>
</dbReference>
<evidence type="ECO:0000256" key="11">
    <source>
        <dbReference type="PROSITE-ProRule" id="PRU00043"/>
    </source>
</evidence>
<keyword evidence="9 13" id="KW-0472">Membrane</keyword>
<reference evidence="17" key="1">
    <citation type="submission" date="2012-12" db="EMBL/GenBank/DDBJ databases">
        <authorList>
            <person name="Hellsten U."/>
            <person name="Grimwood J."/>
            <person name="Chapman J.A."/>
            <person name="Shapiro H."/>
            <person name="Aerts A."/>
            <person name="Otillar R.P."/>
            <person name="Terry A.Y."/>
            <person name="Boore J.L."/>
            <person name="Simakov O."/>
            <person name="Marletaz F."/>
            <person name="Cho S.-J."/>
            <person name="Edsinger-Gonzales E."/>
            <person name="Havlak P."/>
            <person name="Kuo D.-H."/>
            <person name="Larsson T."/>
            <person name="Lv J."/>
            <person name="Arendt D."/>
            <person name="Savage R."/>
            <person name="Osoegawa K."/>
            <person name="de Jong P."/>
            <person name="Lindberg D.R."/>
            <person name="Seaver E.C."/>
            <person name="Weisblat D.A."/>
            <person name="Putnam N.H."/>
            <person name="Grigoriev I.V."/>
            <person name="Rokhsar D.S."/>
        </authorList>
    </citation>
    <scope>NUCLEOTIDE SEQUENCE</scope>
    <source>
        <strain evidence="17">I ESC-2004</strain>
    </source>
</reference>
<evidence type="ECO:0000256" key="6">
    <source>
        <dbReference type="ARBA" id="ARBA00022837"/>
    </source>
</evidence>
<dbReference type="InterPro" id="IPR002126">
    <property type="entry name" value="Cadherin-like_dom"/>
</dbReference>
<protein>
    <recommendedName>
        <fullName evidence="14">Cadherin domain-containing protein</fullName>
    </recommendedName>
</protein>
<keyword evidence="7" id="KW-0130">Cell adhesion</keyword>
<evidence type="ECO:0000256" key="7">
    <source>
        <dbReference type="ARBA" id="ARBA00022889"/>
    </source>
</evidence>
<dbReference type="EMBL" id="AMQN01001045">
    <property type="status" value="NOT_ANNOTATED_CDS"/>
    <property type="molecule type" value="Genomic_DNA"/>
</dbReference>
<evidence type="ECO:0000256" key="9">
    <source>
        <dbReference type="ARBA" id="ARBA00023136"/>
    </source>
</evidence>
<dbReference type="OrthoDB" id="6252479at2759"/>
<dbReference type="Proteomes" id="UP000014760">
    <property type="component" value="Unassembled WGS sequence"/>
</dbReference>
<reference evidence="16" key="3">
    <citation type="submission" date="2015-06" db="UniProtKB">
        <authorList>
            <consortium name="EnsemblMetazoa"/>
        </authorList>
    </citation>
    <scope>IDENTIFICATION</scope>
</reference>
<evidence type="ECO:0000256" key="2">
    <source>
        <dbReference type="ARBA" id="ARBA00022475"/>
    </source>
</evidence>
<feature type="domain" description="Cadherin" evidence="14">
    <location>
        <begin position="199"/>
        <end position="282"/>
    </location>
</feature>
<feature type="transmembrane region" description="Helical" evidence="13">
    <location>
        <begin position="829"/>
        <end position="851"/>
    </location>
</feature>
<dbReference type="FunFam" id="2.60.40.60:FF:000116">
    <property type="entry name" value="Dachsous cadherin-related 2"/>
    <property type="match status" value="1"/>
</dbReference>
<dbReference type="STRING" id="283909.R7UYB5"/>
<dbReference type="AlphaFoldDB" id="R7UYB5"/>
<organism evidence="15">
    <name type="scientific">Capitella teleta</name>
    <name type="common">Polychaete worm</name>
    <dbReference type="NCBI Taxonomy" id="283909"/>
    <lineage>
        <taxon>Eukaryota</taxon>
        <taxon>Metazoa</taxon>
        <taxon>Spiralia</taxon>
        <taxon>Lophotrochozoa</taxon>
        <taxon>Annelida</taxon>
        <taxon>Polychaeta</taxon>
        <taxon>Sedentaria</taxon>
        <taxon>Scolecida</taxon>
        <taxon>Capitellidae</taxon>
        <taxon>Capitella</taxon>
    </lineage>
</organism>
<dbReference type="HOGENOM" id="CLU_006480_5_1_1"/>
<evidence type="ECO:0000256" key="12">
    <source>
        <dbReference type="SAM" id="MobiDB-lite"/>
    </source>
</evidence>
<dbReference type="SMART" id="SM00112">
    <property type="entry name" value="CA"/>
    <property type="match status" value="7"/>
</dbReference>
<keyword evidence="10" id="KW-0325">Glycoprotein</keyword>
<keyword evidence="4" id="KW-0732">Signal</keyword>
<dbReference type="CDD" id="cd11304">
    <property type="entry name" value="Cadherin_repeat"/>
    <property type="match status" value="7"/>
</dbReference>
<sequence>MQCTLMTKLGTGRFTKPAALSQETRKMITLLISVALFGGTASTASIPGLDGEDPRDGIQEPKPYYIVEQLAVNTPVGSVPIDARLSQRFSPEELSQISFHFISQKDDQGVDLPLFDIDKGNGIIKTGRVIDRDAICPHQIQCLVHLLVGLSPAEFFLEIRIIVDIIDLNDNRPVFSQPEILRQISEAASLSGARINIPTAHDPDSPAYGIDKYELISSSDRFHLEKDSSGTGLKIVVQPLDREEFNFYQFTVVAYDGGDPPKSASMLVDIEVLDSNDNEPKFDNATFEIFVLESLAANTTIGRVSAVDKDAGDRITYRFTQQTLDRFGGLFGLEPHSGSIYLKQKLDYEQGDMYILTLTANDGASQALATVYVKVEDSNDNAPQITVNTLTENGIAKISESAEIGTFVAHVTARDLDTGDNGRLECALDNGHFEMEALRRGEFKVLTATQLNREVNPTFHVQVLCHDRGVQRKTSSAAIDVQVLDSNDHSPEFTSDLYVASIRENNYINDVIITVHADDADYGLNGDVTYDLHSNAKSLFKIHPKRGEITANAVFDRETMHSFTFGVIAFDLGAPRRSATSSVQVRILDENDEQPEFLEAQYAFGIYENGGPGMKVGEVLAQDKDGEGNNEFTFRIIKSMAGTRPEEAFEINAKTGLLRTTIALDRETNPVYYLAVQVTSKRGVFPQTSSTVSVTVYVADKNDNDPILDWPTERNSTVQVPSQLKSGDLVAHIRAHDIDIGDNGKLVYSINHDQVTERVFDINPSTGDITLRKDLTGLNDDMYNLAISVSDKGHPQRRTETMLSVTLNDTMGRTDKPPGVIITNHNTTIIISLTSAFLILVFLVFIVVFLLKKTLQEYKKSPVKVSTSCALPQKDSHNMLYVRDDGRQNYTEPSTSYQLYSNRKLADYNEIEVDASPNRSLKRSNIQPECSNQVFTKQSPYRDRCSNDNERNSSKMRRQIEV</sequence>
<dbReference type="Pfam" id="PF00028">
    <property type="entry name" value="Cadherin"/>
    <property type="match status" value="6"/>
</dbReference>
<feature type="domain" description="Cadherin" evidence="14">
    <location>
        <begin position="712"/>
        <end position="820"/>
    </location>
</feature>
<feature type="domain" description="Cadherin" evidence="14">
    <location>
        <begin position="398"/>
        <end position="493"/>
    </location>
</feature>